<organism evidence="1">
    <name type="scientific">marine sediment metagenome</name>
    <dbReference type="NCBI Taxonomy" id="412755"/>
    <lineage>
        <taxon>unclassified sequences</taxon>
        <taxon>metagenomes</taxon>
        <taxon>ecological metagenomes</taxon>
    </lineage>
</organism>
<evidence type="ECO:0008006" key="2">
    <source>
        <dbReference type="Google" id="ProtNLM"/>
    </source>
</evidence>
<sequence length="401" mass="44344">MVSIKNSLISALIEKGVKIPNPSSVEIGEGVKVNLISSKNVTIHTGCKIFGNKTLIMSGVTLGSRSPVTIKNCQLGRNVDLKGGYFEGSTFLDSANMGDGAEVREGCLLEEEANGAHTVGLKQTILFPFVTLGSIVNFCDILMAGGTNRTNHSEVGSSYIHFNYTPNQDKATASLIGDVAKGVMLNQPPIFLGGQGGLVGPSQIGYSTTIAAGVIYRGDCPQGHKLLMGKEPQKGDMDFYPGLYWSVKRRVINSIEYLANVIALKQWYLIVRSKFFQGSDMEKLLYEGALEKLEIIFNERIKRFKQLAIKDNEVSNDLINQERELFENIQEIEKGFNDCLSYSGDEEMKNEFLNNIDIKNKDFINEIQNLSEDIKKVGTSWLLSIVENTKNVILNYLPSFI</sequence>
<proteinExistence type="predicted"/>
<dbReference type="SUPFAM" id="SSF51161">
    <property type="entry name" value="Trimeric LpxA-like enzymes"/>
    <property type="match status" value="1"/>
</dbReference>
<comment type="caution">
    <text evidence="1">The sequence shown here is derived from an EMBL/GenBank/DDBJ whole genome shotgun (WGS) entry which is preliminary data.</text>
</comment>
<evidence type="ECO:0000313" key="1">
    <source>
        <dbReference type="EMBL" id="KKM02638.1"/>
    </source>
</evidence>
<dbReference type="Gene3D" id="2.160.10.10">
    <property type="entry name" value="Hexapeptide repeat proteins"/>
    <property type="match status" value="1"/>
</dbReference>
<name>A0A0F9JUJ9_9ZZZZ</name>
<dbReference type="EMBL" id="LAZR01016877">
    <property type="protein sequence ID" value="KKM02638.1"/>
    <property type="molecule type" value="Genomic_DNA"/>
</dbReference>
<protein>
    <recommendedName>
        <fullName evidence="2">UDP-N-acetylglucosamine pyrophosphorylase</fullName>
    </recommendedName>
</protein>
<gene>
    <name evidence="1" type="ORF">LCGC14_1782430</name>
</gene>
<reference evidence="1" key="1">
    <citation type="journal article" date="2015" name="Nature">
        <title>Complex archaea that bridge the gap between prokaryotes and eukaryotes.</title>
        <authorList>
            <person name="Spang A."/>
            <person name="Saw J.H."/>
            <person name="Jorgensen S.L."/>
            <person name="Zaremba-Niedzwiedzka K."/>
            <person name="Martijn J."/>
            <person name="Lind A.E."/>
            <person name="van Eijk R."/>
            <person name="Schleper C."/>
            <person name="Guy L."/>
            <person name="Ettema T.J."/>
        </authorList>
    </citation>
    <scope>NUCLEOTIDE SEQUENCE</scope>
</reference>
<accession>A0A0F9JUJ9</accession>
<dbReference type="InterPro" id="IPR011004">
    <property type="entry name" value="Trimer_LpxA-like_sf"/>
</dbReference>
<dbReference type="AlphaFoldDB" id="A0A0F9JUJ9"/>